<evidence type="ECO:0000256" key="6">
    <source>
        <dbReference type="ARBA" id="ARBA00023136"/>
    </source>
</evidence>
<keyword evidence="10" id="KW-1185">Reference proteome</keyword>
<organism evidence="9 10">
    <name type="scientific">Postechiella marina</name>
    <dbReference type="NCBI Taxonomy" id="943941"/>
    <lineage>
        <taxon>Bacteria</taxon>
        <taxon>Pseudomonadati</taxon>
        <taxon>Bacteroidota</taxon>
        <taxon>Flavobacteriia</taxon>
        <taxon>Flavobacteriales</taxon>
        <taxon>Flavobacteriaceae</taxon>
        <taxon>Postechiella</taxon>
    </lineage>
</organism>
<reference evidence="10" key="1">
    <citation type="journal article" date="2019" name="Int. J. Syst. Evol. Microbiol.">
        <title>The Global Catalogue of Microorganisms (GCM) 10K type strain sequencing project: providing services to taxonomists for standard genome sequencing and annotation.</title>
        <authorList>
            <consortium name="The Broad Institute Genomics Platform"/>
            <consortium name="The Broad Institute Genome Sequencing Center for Infectious Disease"/>
            <person name="Wu L."/>
            <person name="Ma J."/>
        </authorList>
    </citation>
    <scope>NUCLEOTIDE SEQUENCE [LARGE SCALE GENOMIC DNA]</scope>
    <source>
        <strain evidence="10">JCM 17630</strain>
    </source>
</reference>
<evidence type="ECO:0000259" key="8">
    <source>
        <dbReference type="Pfam" id="PF00884"/>
    </source>
</evidence>
<evidence type="ECO:0000256" key="1">
    <source>
        <dbReference type="ARBA" id="ARBA00004651"/>
    </source>
</evidence>
<dbReference type="RefSeq" id="WP_344787282.1">
    <property type="nucleotide sequence ID" value="NZ_BAABCA010000002.1"/>
</dbReference>
<keyword evidence="3" id="KW-0808">Transferase</keyword>
<accession>A0ABP8C5W6</accession>
<keyword evidence="4 7" id="KW-0812">Transmembrane</keyword>
<gene>
    <name evidence="9" type="ORF">GCM10022291_12670</name>
</gene>
<feature type="domain" description="Sulfatase N-terminal" evidence="8">
    <location>
        <begin position="209"/>
        <end position="469"/>
    </location>
</feature>
<comment type="caution">
    <text evidence="9">The sequence shown here is derived from an EMBL/GenBank/DDBJ whole genome shotgun (WGS) entry which is preliminary data.</text>
</comment>
<evidence type="ECO:0000313" key="10">
    <source>
        <dbReference type="Proteomes" id="UP001501496"/>
    </source>
</evidence>
<evidence type="ECO:0000256" key="4">
    <source>
        <dbReference type="ARBA" id="ARBA00022692"/>
    </source>
</evidence>
<feature type="transmembrane region" description="Helical" evidence="7">
    <location>
        <begin position="69"/>
        <end position="88"/>
    </location>
</feature>
<dbReference type="CDD" id="cd16017">
    <property type="entry name" value="LptA"/>
    <property type="match status" value="1"/>
</dbReference>
<keyword evidence="5 7" id="KW-1133">Transmembrane helix</keyword>
<dbReference type="InterPro" id="IPR000917">
    <property type="entry name" value="Sulfatase_N"/>
</dbReference>
<evidence type="ECO:0000256" key="7">
    <source>
        <dbReference type="SAM" id="Phobius"/>
    </source>
</evidence>
<dbReference type="SUPFAM" id="SSF53649">
    <property type="entry name" value="Alkaline phosphatase-like"/>
    <property type="match status" value="1"/>
</dbReference>
<dbReference type="PANTHER" id="PTHR30443:SF0">
    <property type="entry name" value="PHOSPHOETHANOLAMINE TRANSFERASE EPTA"/>
    <property type="match status" value="1"/>
</dbReference>
<proteinExistence type="predicted"/>
<feature type="transmembrane region" description="Helical" evidence="7">
    <location>
        <begin position="43"/>
        <end position="62"/>
    </location>
</feature>
<name>A0ABP8C5W6_9FLAO</name>
<dbReference type="InterPro" id="IPR017850">
    <property type="entry name" value="Alkaline_phosphatase_core_sf"/>
</dbReference>
<keyword evidence="2" id="KW-1003">Cell membrane</keyword>
<dbReference type="PANTHER" id="PTHR30443">
    <property type="entry name" value="INNER MEMBRANE PROTEIN"/>
    <property type="match status" value="1"/>
</dbReference>
<evidence type="ECO:0000256" key="5">
    <source>
        <dbReference type="ARBA" id="ARBA00022989"/>
    </source>
</evidence>
<feature type="transmembrane region" description="Helical" evidence="7">
    <location>
        <begin position="12"/>
        <end position="31"/>
    </location>
</feature>
<evidence type="ECO:0000313" key="9">
    <source>
        <dbReference type="EMBL" id="GAA4234078.1"/>
    </source>
</evidence>
<evidence type="ECO:0000256" key="2">
    <source>
        <dbReference type="ARBA" id="ARBA00022475"/>
    </source>
</evidence>
<dbReference type="Proteomes" id="UP001501496">
    <property type="component" value="Unassembled WGS sequence"/>
</dbReference>
<dbReference type="Gene3D" id="3.40.720.10">
    <property type="entry name" value="Alkaline Phosphatase, subunit A"/>
    <property type="match status" value="1"/>
</dbReference>
<dbReference type="EMBL" id="BAABCA010000002">
    <property type="protein sequence ID" value="GAA4234078.1"/>
    <property type="molecule type" value="Genomic_DNA"/>
</dbReference>
<feature type="transmembrane region" description="Helical" evidence="7">
    <location>
        <begin position="108"/>
        <end position="133"/>
    </location>
</feature>
<evidence type="ECO:0000256" key="3">
    <source>
        <dbReference type="ARBA" id="ARBA00022679"/>
    </source>
</evidence>
<comment type="subcellular location">
    <subcellularLocation>
        <location evidence="1">Cell membrane</location>
        <topology evidence="1">Multi-pass membrane protein</topology>
    </subcellularLocation>
</comment>
<protein>
    <submittedName>
        <fullName evidence="9">Sulfatase-like hydrolase/transferase</fullName>
    </submittedName>
</protein>
<keyword evidence="6 7" id="KW-0472">Membrane</keyword>
<feature type="transmembrane region" description="Helical" evidence="7">
    <location>
        <begin position="145"/>
        <end position="162"/>
    </location>
</feature>
<sequence length="504" mass="58491">MNTLKKYKKIIVFHLVLNILFALFITVSSYYHIPLNSVKSKFMYFIHLCIVQGTFASILYFLSLNRAIFKVLFTTLFFILGCISFWTFSINISTSATLIEAALTTKPYIILDLISVQFVLFLVMLLVVLKIIFKLYKSVKPLQGISLFLPLSCLLFVLFFWADSKRRHSFRSKLPYSFFYAFNESFNKVNQPLKTINKQLTTTNFNKLNVVFVLGESLRADHLGINGYARTTTPLLSKRDNVVSYNNIFTNKTNTALSVPCILTDKSIYSTSKDSISSIYNIYNAFNVPTYWIGNQLLESSYKQIVNTNKEVVIIDKLKSYWSIGKKQDLELLKAFNTRFNNNAYGLYTLHMIGSHWWYEDKYTNEFRQYKPVVNSKYIPSLTKEQIINSYDNTILYLDYFLNELIKKLEKSNQPTVLIYLSDHGESLGENGQWLHSHTKALTKPGMLVWYSNQFKAMYPDKVKAIYSNKNKTLTTDILFHSLSNLVNKDSVNFNINQSIFYSK</sequence>
<dbReference type="InterPro" id="IPR058130">
    <property type="entry name" value="PEA_transf_C"/>
</dbReference>
<dbReference type="InterPro" id="IPR040423">
    <property type="entry name" value="PEA_transferase"/>
</dbReference>
<dbReference type="Pfam" id="PF00884">
    <property type="entry name" value="Sulfatase"/>
    <property type="match status" value="1"/>
</dbReference>